<keyword evidence="3" id="KW-1185">Reference proteome</keyword>
<feature type="compositionally biased region" description="Basic and acidic residues" evidence="1">
    <location>
        <begin position="25"/>
        <end position="37"/>
    </location>
</feature>
<evidence type="ECO:0000313" key="3">
    <source>
        <dbReference type="Proteomes" id="UP000323000"/>
    </source>
</evidence>
<evidence type="ECO:0000313" key="2">
    <source>
        <dbReference type="EMBL" id="TXG71129.1"/>
    </source>
</evidence>
<feature type="region of interest" description="Disordered" evidence="1">
    <location>
        <begin position="96"/>
        <end position="116"/>
    </location>
</feature>
<dbReference type="Gene3D" id="2.60.120.10">
    <property type="entry name" value="Jelly Rolls"/>
    <property type="match status" value="1"/>
</dbReference>
<sequence>MLFVLQGKLGTFSSKDTAFMNNVPPHDRRNDLLKDVDESSSSSSSSNKLISHTTIQALTKVEAFVLRIDDLKNLYNEKAKILRSWFCKRRIRISGMSNQEQTPPPGDLLTGPETIV</sequence>
<accession>A0A5C7IPX3</accession>
<organism evidence="2 3">
    <name type="scientific">Acer yangbiense</name>
    <dbReference type="NCBI Taxonomy" id="1000413"/>
    <lineage>
        <taxon>Eukaryota</taxon>
        <taxon>Viridiplantae</taxon>
        <taxon>Streptophyta</taxon>
        <taxon>Embryophyta</taxon>
        <taxon>Tracheophyta</taxon>
        <taxon>Spermatophyta</taxon>
        <taxon>Magnoliopsida</taxon>
        <taxon>eudicotyledons</taxon>
        <taxon>Gunneridae</taxon>
        <taxon>Pentapetalae</taxon>
        <taxon>rosids</taxon>
        <taxon>malvids</taxon>
        <taxon>Sapindales</taxon>
        <taxon>Sapindaceae</taxon>
        <taxon>Hippocastanoideae</taxon>
        <taxon>Acereae</taxon>
        <taxon>Acer</taxon>
    </lineage>
</organism>
<reference evidence="3" key="1">
    <citation type="journal article" date="2019" name="Gigascience">
        <title>De novo genome assembly of the endangered Acer yangbiense, a plant species with extremely small populations endemic to Yunnan Province, China.</title>
        <authorList>
            <person name="Yang J."/>
            <person name="Wariss H.M."/>
            <person name="Tao L."/>
            <person name="Zhang R."/>
            <person name="Yun Q."/>
            <person name="Hollingsworth P."/>
            <person name="Dao Z."/>
            <person name="Luo G."/>
            <person name="Guo H."/>
            <person name="Ma Y."/>
            <person name="Sun W."/>
        </authorList>
    </citation>
    <scope>NUCLEOTIDE SEQUENCE [LARGE SCALE GENOMIC DNA]</scope>
    <source>
        <strain evidence="3">cv. Malutang</strain>
    </source>
</reference>
<feature type="region of interest" description="Disordered" evidence="1">
    <location>
        <begin position="20"/>
        <end position="48"/>
    </location>
</feature>
<dbReference type="EMBL" id="VAHF01000002">
    <property type="protein sequence ID" value="TXG71129.1"/>
    <property type="molecule type" value="Genomic_DNA"/>
</dbReference>
<dbReference type="Proteomes" id="UP000323000">
    <property type="component" value="Chromosome 2"/>
</dbReference>
<dbReference type="InterPro" id="IPR014710">
    <property type="entry name" value="RmlC-like_jellyroll"/>
</dbReference>
<evidence type="ECO:0008006" key="4">
    <source>
        <dbReference type="Google" id="ProtNLM"/>
    </source>
</evidence>
<proteinExistence type="predicted"/>
<dbReference type="AlphaFoldDB" id="A0A5C7IPX3"/>
<name>A0A5C7IPX3_9ROSI</name>
<evidence type="ECO:0000256" key="1">
    <source>
        <dbReference type="SAM" id="MobiDB-lite"/>
    </source>
</evidence>
<gene>
    <name evidence="2" type="ORF">EZV62_006064</name>
</gene>
<comment type="caution">
    <text evidence="2">The sequence shown here is derived from an EMBL/GenBank/DDBJ whole genome shotgun (WGS) entry which is preliminary data.</text>
</comment>
<protein>
    <recommendedName>
        <fullName evidence="4">Cyclic nucleotide-binding domain-containing protein</fullName>
    </recommendedName>
</protein>